<protein>
    <submittedName>
        <fullName evidence="2">Uncharacterized protein</fullName>
    </submittedName>
</protein>
<reference evidence="2 3" key="1">
    <citation type="submission" date="2019-07" db="EMBL/GenBank/DDBJ databases">
        <title>Diversity of Bacteria from Kongsfjorden, Arctic.</title>
        <authorList>
            <person name="Yu Y."/>
        </authorList>
    </citation>
    <scope>NUCLEOTIDE SEQUENCE [LARGE SCALE GENOMIC DNA]</scope>
    <source>
        <strain evidence="2 3">SM1923</strain>
    </source>
</reference>
<keyword evidence="1" id="KW-0732">Signal</keyword>
<dbReference type="RefSeq" id="WP_024950854.1">
    <property type="nucleotide sequence ID" value="NZ_CAWOWR010000116.1"/>
</dbReference>
<name>A0A558HM46_9GAMM</name>
<organism evidence="2 3">
    <name type="scientific">Cobetia crustatorum</name>
    <dbReference type="NCBI Taxonomy" id="553385"/>
    <lineage>
        <taxon>Bacteria</taxon>
        <taxon>Pseudomonadati</taxon>
        <taxon>Pseudomonadota</taxon>
        <taxon>Gammaproteobacteria</taxon>
        <taxon>Oceanospirillales</taxon>
        <taxon>Halomonadaceae</taxon>
        <taxon>Cobetia</taxon>
    </lineage>
</organism>
<feature type="signal peptide" evidence="1">
    <location>
        <begin position="1"/>
        <end position="24"/>
    </location>
</feature>
<proteinExistence type="predicted"/>
<accession>A0A558HM46</accession>
<evidence type="ECO:0000313" key="3">
    <source>
        <dbReference type="Proteomes" id="UP000319941"/>
    </source>
</evidence>
<dbReference type="AlphaFoldDB" id="A0A558HM46"/>
<dbReference type="OrthoDB" id="9951180at2"/>
<feature type="chain" id="PRO_5022048178" evidence="1">
    <location>
        <begin position="25"/>
        <end position="114"/>
    </location>
</feature>
<comment type="caution">
    <text evidence="2">The sequence shown here is derived from an EMBL/GenBank/DDBJ whole genome shotgun (WGS) entry which is preliminary data.</text>
</comment>
<dbReference type="Proteomes" id="UP000319941">
    <property type="component" value="Unassembled WGS sequence"/>
</dbReference>
<evidence type="ECO:0000256" key="1">
    <source>
        <dbReference type="SAM" id="SignalP"/>
    </source>
</evidence>
<sequence>MKTLNLKTLIATIALATASTAALAADDSPAAQRVQHSVNQQVIEGNAQQAPTGQATFAETGMSTAAGRFQYASNDYLTRGYDRSIHLHSNDVANDAGKSVAATRVQHALSDSSV</sequence>
<dbReference type="STRING" id="553385.GCA_000591415_00477"/>
<keyword evidence="3" id="KW-1185">Reference proteome</keyword>
<evidence type="ECO:0000313" key="2">
    <source>
        <dbReference type="EMBL" id="TVU70195.1"/>
    </source>
</evidence>
<gene>
    <name evidence="2" type="ORF">FQP86_10400</name>
</gene>
<dbReference type="EMBL" id="VNFH01000006">
    <property type="protein sequence ID" value="TVU70195.1"/>
    <property type="molecule type" value="Genomic_DNA"/>
</dbReference>